<protein>
    <recommendedName>
        <fullName evidence="1">3'-5' exonuclease domain-containing protein</fullName>
    </recommendedName>
</protein>
<organism evidence="2 3">
    <name type="scientific">Lolium multiflorum</name>
    <name type="common">Italian ryegrass</name>
    <name type="synonym">Lolium perenne subsp. multiflorum</name>
    <dbReference type="NCBI Taxonomy" id="4521"/>
    <lineage>
        <taxon>Eukaryota</taxon>
        <taxon>Viridiplantae</taxon>
        <taxon>Streptophyta</taxon>
        <taxon>Embryophyta</taxon>
        <taxon>Tracheophyta</taxon>
        <taxon>Spermatophyta</taxon>
        <taxon>Magnoliopsida</taxon>
        <taxon>Liliopsida</taxon>
        <taxon>Poales</taxon>
        <taxon>Poaceae</taxon>
        <taxon>BOP clade</taxon>
        <taxon>Pooideae</taxon>
        <taxon>Poodae</taxon>
        <taxon>Poeae</taxon>
        <taxon>Poeae Chloroplast Group 2 (Poeae type)</taxon>
        <taxon>Loliodinae</taxon>
        <taxon>Loliinae</taxon>
        <taxon>Lolium</taxon>
    </lineage>
</organism>
<gene>
    <name evidence="2" type="ORF">QYE76_021989</name>
</gene>
<dbReference type="Proteomes" id="UP001231189">
    <property type="component" value="Unassembled WGS sequence"/>
</dbReference>
<dbReference type="GO" id="GO:0006139">
    <property type="term" value="P:nucleobase-containing compound metabolic process"/>
    <property type="evidence" value="ECO:0007669"/>
    <property type="project" value="InterPro"/>
</dbReference>
<dbReference type="Gene3D" id="3.30.420.10">
    <property type="entry name" value="Ribonuclease H-like superfamily/Ribonuclease H"/>
    <property type="match status" value="1"/>
</dbReference>
<dbReference type="GO" id="GO:0008408">
    <property type="term" value="F:3'-5' exonuclease activity"/>
    <property type="evidence" value="ECO:0007669"/>
    <property type="project" value="InterPro"/>
</dbReference>
<name>A0AAD8VQQ4_LOLMU</name>
<dbReference type="EMBL" id="JAUUTY010000006">
    <property type="protein sequence ID" value="KAK1616472.1"/>
    <property type="molecule type" value="Genomic_DNA"/>
</dbReference>
<evidence type="ECO:0000259" key="1">
    <source>
        <dbReference type="Pfam" id="PF01612"/>
    </source>
</evidence>
<dbReference type="AlphaFoldDB" id="A0AAD8VQQ4"/>
<sequence>MASASSSVVAGDEKSTTEKYRILAHGRTYIDVVYTNEAATVDRILRMYEGWLDEDEDRFKFVGLDLEYDSSGHKLAAGMADLAAKLIDPKFANMKKEFKYNRRRKEGHSFWECKPLSWMNLEYAAIDGYLSYEIYNKIYTVNEGQAHLQRSGHICPRCKNQDESSSMNKRQKQAWE</sequence>
<reference evidence="2" key="1">
    <citation type="submission" date="2023-07" db="EMBL/GenBank/DDBJ databases">
        <title>A chromosome-level genome assembly of Lolium multiflorum.</title>
        <authorList>
            <person name="Chen Y."/>
            <person name="Copetti D."/>
            <person name="Kolliker R."/>
            <person name="Studer B."/>
        </authorList>
    </citation>
    <scope>NUCLEOTIDE SEQUENCE</scope>
    <source>
        <strain evidence="2">02402/16</strain>
        <tissue evidence="2">Leaf</tissue>
    </source>
</reference>
<evidence type="ECO:0000313" key="3">
    <source>
        <dbReference type="Proteomes" id="UP001231189"/>
    </source>
</evidence>
<dbReference type="InterPro" id="IPR036397">
    <property type="entry name" value="RNaseH_sf"/>
</dbReference>
<feature type="domain" description="3'-5' exonuclease" evidence="1">
    <location>
        <begin position="71"/>
        <end position="138"/>
    </location>
</feature>
<keyword evidence="3" id="KW-1185">Reference proteome</keyword>
<accession>A0AAD8VQQ4</accession>
<proteinExistence type="predicted"/>
<dbReference type="InterPro" id="IPR002562">
    <property type="entry name" value="3'-5'_exonuclease_dom"/>
</dbReference>
<dbReference type="Pfam" id="PF01612">
    <property type="entry name" value="DNA_pol_A_exo1"/>
    <property type="match status" value="1"/>
</dbReference>
<dbReference type="GO" id="GO:0003676">
    <property type="term" value="F:nucleic acid binding"/>
    <property type="evidence" value="ECO:0007669"/>
    <property type="project" value="InterPro"/>
</dbReference>
<evidence type="ECO:0000313" key="2">
    <source>
        <dbReference type="EMBL" id="KAK1616472.1"/>
    </source>
</evidence>
<comment type="caution">
    <text evidence="2">The sequence shown here is derived from an EMBL/GenBank/DDBJ whole genome shotgun (WGS) entry which is preliminary data.</text>
</comment>